<evidence type="ECO:0000256" key="1">
    <source>
        <dbReference type="SAM" id="SignalP"/>
    </source>
</evidence>
<feature type="domain" description="DUF4440" evidence="2">
    <location>
        <begin position="28"/>
        <end position="134"/>
    </location>
</feature>
<feature type="signal peptide" evidence="1">
    <location>
        <begin position="1"/>
        <end position="18"/>
    </location>
</feature>
<dbReference type="RefSeq" id="WP_216319229.1">
    <property type="nucleotide sequence ID" value="NZ_JAHKRT010000001.1"/>
</dbReference>
<name>A0ABS6BEC6_9SPHN</name>
<evidence type="ECO:0000313" key="4">
    <source>
        <dbReference type="Proteomes" id="UP000776276"/>
    </source>
</evidence>
<organism evidence="3 4">
    <name type="scientific">Sphingomonas quercus</name>
    <dbReference type="NCBI Taxonomy" id="2842451"/>
    <lineage>
        <taxon>Bacteria</taxon>
        <taxon>Pseudomonadati</taxon>
        <taxon>Pseudomonadota</taxon>
        <taxon>Alphaproteobacteria</taxon>
        <taxon>Sphingomonadales</taxon>
        <taxon>Sphingomonadaceae</taxon>
        <taxon>Sphingomonas</taxon>
    </lineage>
</organism>
<dbReference type="EMBL" id="JAHKRT010000001">
    <property type="protein sequence ID" value="MBU3076663.1"/>
    <property type="molecule type" value="Genomic_DNA"/>
</dbReference>
<reference evidence="3 4" key="1">
    <citation type="submission" date="2021-06" db="EMBL/GenBank/DDBJ databases">
        <title>Sphingomonas sp. XMGL2, whole genome shotgun sequencing project.</title>
        <authorList>
            <person name="Zhao G."/>
            <person name="Shen L."/>
        </authorList>
    </citation>
    <scope>NUCLEOTIDE SEQUENCE [LARGE SCALE GENOMIC DNA]</scope>
    <source>
        <strain evidence="3 4">XMGL2</strain>
    </source>
</reference>
<accession>A0ABS6BEC6</accession>
<keyword evidence="1" id="KW-0732">Signal</keyword>
<dbReference type="Proteomes" id="UP000776276">
    <property type="component" value="Unassembled WGS sequence"/>
</dbReference>
<evidence type="ECO:0000313" key="3">
    <source>
        <dbReference type="EMBL" id="MBU3076663.1"/>
    </source>
</evidence>
<gene>
    <name evidence="3" type="ORF">KOF26_02190</name>
</gene>
<keyword evidence="4" id="KW-1185">Reference proteome</keyword>
<dbReference type="Pfam" id="PF14534">
    <property type="entry name" value="DUF4440"/>
    <property type="match status" value="1"/>
</dbReference>
<evidence type="ECO:0000259" key="2">
    <source>
        <dbReference type="Pfam" id="PF14534"/>
    </source>
</evidence>
<dbReference type="InterPro" id="IPR027843">
    <property type="entry name" value="DUF4440"/>
</dbReference>
<protein>
    <submittedName>
        <fullName evidence="3">Nuclear transport factor 2 family protein</fullName>
    </submittedName>
</protein>
<comment type="caution">
    <text evidence="3">The sequence shown here is derived from an EMBL/GenBank/DDBJ whole genome shotgun (WGS) entry which is preliminary data.</text>
</comment>
<sequence length="149" mass="15437">MRMILPAAMLLAAAPALAAPADDAGALAAAKAMLAAMSAGDAAAFTALTVPEGLATGTGVRDGKPYVSTRSWAAFAANVKPGSGVVETMSRAEVRSDGDIAMVWGDFTLTRNGAFVHCGINHFDLVRQDGKWRVLNVTWTQRTDGCAGR</sequence>
<proteinExistence type="predicted"/>
<feature type="chain" id="PRO_5045644083" evidence="1">
    <location>
        <begin position="19"/>
        <end position="149"/>
    </location>
</feature>